<sequence length="119" mass="13532">MTKGTRDHLEQQTFQSLWFDQTVKISFESSTRIRTRSHRTPSQSEENLASPPVSSTLSTSNGLLAVPICWKLSNNRQSKLTSWKLPRANKKKRGGFKQLTFSESLSAALSHQLELRTKK</sequence>
<protein>
    <submittedName>
        <fullName evidence="1">Uncharacterized protein</fullName>
    </submittedName>
</protein>
<accession>A0ACC0DUL5</accession>
<evidence type="ECO:0000313" key="2">
    <source>
        <dbReference type="Proteomes" id="UP001060170"/>
    </source>
</evidence>
<proteinExistence type="predicted"/>
<dbReference type="EMBL" id="CM045879">
    <property type="protein sequence ID" value="KAI7939100.1"/>
    <property type="molecule type" value="Genomic_DNA"/>
</dbReference>
<reference evidence="2" key="2">
    <citation type="journal article" date="2018" name="Mol. Plant Microbe Interact.">
        <title>Genome sequence resources for the wheat stripe rust pathogen (Puccinia striiformis f. sp. tritici) and the barley stripe rust pathogen (Puccinia striiformis f. sp. hordei).</title>
        <authorList>
            <person name="Xia C."/>
            <person name="Wang M."/>
            <person name="Yin C."/>
            <person name="Cornejo O.E."/>
            <person name="Hulbert S.H."/>
            <person name="Chen X."/>
        </authorList>
    </citation>
    <scope>NUCLEOTIDE SEQUENCE [LARGE SCALE GENOMIC DNA]</scope>
    <source>
        <strain evidence="2">93-210</strain>
    </source>
</reference>
<comment type="caution">
    <text evidence="1">The sequence shown here is derived from an EMBL/GenBank/DDBJ whole genome shotgun (WGS) entry which is preliminary data.</text>
</comment>
<evidence type="ECO:0000313" key="1">
    <source>
        <dbReference type="EMBL" id="KAI7939100.1"/>
    </source>
</evidence>
<reference evidence="1 2" key="3">
    <citation type="journal article" date="2022" name="Microbiol. Spectr.">
        <title>Folding features and dynamics of 3D genome architecture in plant fungal pathogens.</title>
        <authorList>
            <person name="Xia C."/>
        </authorList>
    </citation>
    <scope>NUCLEOTIDE SEQUENCE [LARGE SCALE GENOMIC DNA]</scope>
    <source>
        <strain evidence="1 2">93-210</strain>
    </source>
</reference>
<keyword evidence="2" id="KW-1185">Reference proteome</keyword>
<organism evidence="1 2">
    <name type="scientific">Puccinia striiformis f. sp. tritici</name>
    <dbReference type="NCBI Taxonomy" id="168172"/>
    <lineage>
        <taxon>Eukaryota</taxon>
        <taxon>Fungi</taxon>
        <taxon>Dikarya</taxon>
        <taxon>Basidiomycota</taxon>
        <taxon>Pucciniomycotina</taxon>
        <taxon>Pucciniomycetes</taxon>
        <taxon>Pucciniales</taxon>
        <taxon>Pucciniaceae</taxon>
        <taxon>Puccinia</taxon>
    </lineage>
</organism>
<name>A0ACC0DUL5_9BASI</name>
<reference evidence="2" key="1">
    <citation type="journal article" date="2018" name="BMC Genomics">
        <title>Genomic insights into host adaptation between the wheat stripe rust pathogen (Puccinia striiformis f. sp. tritici) and the barley stripe rust pathogen (Puccinia striiformis f. sp. hordei).</title>
        <authorList>
            <person name="Xia C."/>
            <person name="Wang M."/>
            <person name="Yin C."/>
            <person name="Cornejo O.E."/>
            <person name="Hulbert S.H."/>
            <person name="Chen X."/>
        </authorList>
    </citation>
    <scope>NUCLEOTIDE SEQUENCE [LARGE SCALE GENOMIC DNA]</scope>
    <source>
        <strain evidence="2">93-210</strain>
    </source>
</reference>
<gene>
    <name evidence="1" type="ORF">MJO28_014679</name>
</gene>
<dbReference type="Proteomes" id="UP001060170">
    <property type="component" value="Chromosome 15"/>
</dbReference>